<proteinExistence type="predicted"/>
<dbReference type="SUPFAM" id="SSF51182">
    <property type="entry name" value="RmlC-like cupins"/>
    <property type="match status" value="1"/>
</dbReference>
<dbReference type="InterPro" id="IPR013096">
    <property type="entry name" value="Cupin_2"/>
</dbReference>
<keyword evidence="3" id="KW-1185">Reference proteome</keyword>
<evidence type="ECO:0000313" key="3">
    <source>
        <dbReference type="Proteomes" id="UP001208938"/>
    </source>
</evidence>
<gene>
    <name evidence="2" type="ORF">OKW52_16325</name>
</gene>
<dbReference type="RefSeq" id="WP_264506656.1">
    <property type="nucleotide sequence ID" value="NZ_JAPDFL010000001.1"/>
</dbReference>
<evidence type="ECO:0000313" key="2">
    <source>
        <dbReference type="EMBL" id="MCW1933780.1"/>
    </source>
</evidence>
<dbReference type="EMBL" id="JAPDFL010000001">
    <property type="protein sequence ID" value="MCW1933780.1"/>
    <property type="molecule type" value="Genomic_DNA"/>
</dbReference>
<evidence type="ECO:0000259" key="1">
    <source>
        <dbReference type="Pfam" id="PF07883"/>
    </source>
</evidence>
<dbReference type="InterPro" id="IPR011051">
    <property type="entry name" value="RmlC_Cupin_sf"/>
</dbReference>
<dbReference type="CDD" id="cd06980">
    <property type="entry name" value="cupin_bxe_c0505"/>
    <property type="match status" value="1"/>
</dbReference>
<reference evidence="2 3" key="1">
    <citation type="submission" date="2022-10" db="EMBL/GenBank/DDBJ databases">
        <title>Pararhodobacter sp. nov., isolated from marine algae.</title>
        <authorList>
            <person name="Choi B.J."/>
            <person name="Kim J.M."/>
            <person name="Lee J.K."/>
            <person name="Choi D.G."/>
            <person name="Jeon C.O."/>
        </authorList>
    </citation>
    <scope>NUCLEOTIDE SEQUENCE [LARGE SCALE GENOMIC DNA]</scope>
    <source>
        <strain evidence="2 3">ZQ420</strain>
    </source>
</reference>
<protein>
    <submittedName>
        <fullName evidence="2">Cupin domain-containing protein</fullName>
    </submittedName>
</protein>
<name>A0ABT3H268_9RHOB</name>
<dbReference type="Gene3D" id="2.60.120.10">
    <property type="entry name" value="Jelly Rolls"/>
    <property type="match status" value="2"/>
</dbReference>
<comment type="caution">
    <text evidence="2">The sequence shown here is derived from an EMBL/GenBank/DDBJ whole genome shotgun (WGS) entry which is preliminary data.</text>
</comment>
<sequence>MTDRPLLAGPILAEVVLPTQELRNDIPFFTKTLGMRLETIFPADDPSVASFSGHGLRVRIEKGAATPPGHLRILTDDPASFAGGQRQLTAPNGTRIDVVPLTPVALPIAAEHAFVVRRLRDGAPWVIGRAGMHYRDLIPTRLGGSVIASHIRIPDGGPVPDMVHYHTVGFQLIFCYRGWVDVLYEDQGEMIRLHAGDCVNQPPGIRHRVVEASPNIEVIEIGVPAEHVTTIDHSLTLPNGKGDPAREWDGQTFVHHIKDKASWGPFRIPGFTARDTGMAAGTKGVAGIQVIRKGDGTPVASRHDADIHFTFVMDGTLRLDADGQEPRDLEAGDAFVIPPGIVVTYAEASEDLELLEVALRGDFATTLAD</sequence>
<feature type="domain" description="Cupin type-2" evidence="1">
    <location>
        <begin position="288"/>
        <end position="357"/>
    </location>
</feature>
<accession>A0ABT3H268</accession>
<organism evidence="2 3">
    <name type="scientific">Pararhodobacter zhoushanensis</name>
    <dbReference type="NCBI Taxonomy" id="2479545"/>
    <lineage>
        <taxon>Bacteria</taxon>
        <taxon>Pseudomonadati</taxon>
        <taxon>Pseudomonadota</taxon>
        <taxon>Alphaproteobacteria</taxon>
        <taxon>Rhodobacterales</taxon>
        <taxon>Paracoccaceae</taxon>
        <taxon>Pararhodobacter</taxon>
    </lineage>
</organism>
<dbReference type="Pfam" id="PF07883">
    <property type="entry name" value="Cupin_2"/>
    <property type="match status" value="1"/>
</dbReference>
<dbReference type="InterPro" id="IPR014710">
    <property type="entry name" value="RmlC-like_jellyroll"/>
</dbReference>
<dbReference type="Proteomes" id="UP001208938">
    <property type="component" value="Unassembled WGS sequence"/>
</dbReference>